<keyword evidence="2" id="KW-1133">Transmembrane helix</keyword>
<comment type="caution">
    <text evidence="3">The sequence shown here is derived from an EMBL/GenBank/DDBJ whole genome shotgun (WGS) entry which is preliminary data.</text>
</comment>
<dbReference type="EMBL" id="WUUT01000001">
    <property type="protein sequence ID" value="MXR50585.1"/>
    <property type="molecule type" value="Genomic_DNA"/>
</dbReference>
<dbReference type="OrthoDB" id="71082at2157"/>
<dbReference type="RefSeq" id="WP_159762702.1">
    <property type="nucleotide sequence ID" value="NZ_WUUT01000001.1"/>
</dbReference>
<keyword evidence="2" id="KW-0472">Membrane</keyword>
<feature type="transmembrane region" description="Helical" evidence="2">
    <location>
        <begin position="253"/>
        <end position="274"/>
    </location>
</feature>
<dbReference type="AlphaFoldDB" id="A0A6B0SYW0"/>
<reference evidence="3 4" key="1">
    <citation type="submission" date="2019-12" db="EMBL/GenBank/DDBJ databases">
        <title>Isolation and characterization of three novel carbon monoxide-oxidizing members of Halobacteria from salione crusts and soils.</title>
        <authorList>
            <person name="Myers M.R."/>
            <person name="King G.M."/>
        </authorList>
    </citation>
    <scope>NUCLEOTIDE SEQUENCE [LARGE SCALE GENOMIC DNA]</scope>
    <source>
        <strain evidence="3 4">WSH3</strain>
    </source>
</reference>
<organism evidence="3 4">
    <name type="scientific">Halovenus carboxidivorans</name>
    <dbReference type="NCBI Taxonomy" id="2692199"/>
    <lineage>
        <taxon>Archaea</taxon>
        <taxon>Methanobacteriati</taxon>
        <taxon>Methanobacteriota</taxon>
        <taxon>Stenosarchaea group</taxon>
        <taxon>Halobacteria</taxon>
        <taxon>Halobacteriales</taxon>
        <taxon>Haloarculaceae</taxon>
        <taxon>Halovenus</taxon>
    </lineage>
</organism>
<name>A0A6B0SYW0_9EURY</name>
<keyword evidence="4" id="KW-1185">Reference proteome</keyword>
<evidence type="ECO:0000313" key="4">
    <source>
        <dbReference type="Proteomes" id="UP000466535"/>
    </source>
</evidence>
<evidence type="ECO:0000256" key="2">
    <source>
        <dbReference type="SAM" id="Phobius"/>
    </source>
</evidence>
<feature type="transmembrane region" description="Helical" evidence="2">
    <location>
        <begin position="219"/>
        <end position="241"/>
    </location>
</feature>
<sequence length="275" mass="29204">MFHADAGGVVIGAVLLGGVHGIEPGHGWPIAASYALDRQRKWLYGITAGLIIGIGHLISSIAMVGVFFYAKEFAGLTAINEPITLAGTVRIGGPVSIVAGLFLVALGVREYRHGHSHGGGHDHPHENDTHDHGESGRSHGDDGHSHETDGRSRRHGDHSNGADSHPHRDDEHSHGRLSEGADRGLLGLTWAAFVLGFAHEEEFEIIALCAGSEHCLGLMLAYAGAVIVGIVGLTVALIAGYRRYERRIERYTPYLPAFSAAVLCLMGVGFVTGLL</sequence>
<dbReference type="InterPro" id="IPR036259">
    <property type="entry name" value="MFS_trans_sf"/>
</dbReference>
<protein>
    <recommendedName>
        <fullName evidence="5">Nickel/cobalt efflux system</fullName>
    </recommendedName>
</protein>
<dbReference type="SUPFAM" id="SSF103473">
    <property type="entry name" value="MFS general substrate transporter"/>
    <property type="match status" value="1"/>
</dbReference>
<keyword evidence="2" id="KW-0812">Transmembrane</keyword>
<feature type="transmembrane region" description="Helical" evidence="2">
    <location>
        <begin position="89"/>
        <end position="108"/>
    </location>
</feature>
<accession>A0A6B0SYW0</accession>
<proteinExistence type="predicted"/>
<evidence type="ECO:0008006" key="5">
    <source>
        <dbReference type="Google" id="ProtNLM"/>
    </source>
</evidence>
<feature type="transmembrane region" description="Helical" evidence="2">
    <location>
        <begin position="42"/>
        <end position="69"/>
    </location>
</feature>
<feature type="region of interest" description="Disordered" evidence="1">
    <location>
        <begin position="114"/>
        <end position="177"/>
    </location>
</feature>
<evidence type="ECO:0000256" key="1">
    <source>
        <dbReference type="SAM" id="MobiDB-lite"/>
    </source>
</evidence>
<dbReference type="Proteomes" id="UP000466535">
    <property type="component" value="Unassembled WGS sequence"/>
</dbReference>
<evidence type="ECO:0000313" key="3">
    <source>
        <dbReference type="EMBL" id="MXR50585.1"/>
    </source>
</evidence>
<gene>
    <name evidence="3" type="ORF">GRX03_03040</name>
</gene>